<feature type="region of interest" description="Disordered" evidence="1">
    <location>
        <begin position="110"/>
        <end position="186"/>
    </location>
</feature>
<accession>A0A6A0AXP1</accession>
<feature type="compositionally biased region" description="Low complexity" evidence="1">
    <location>
        <begin position="155"/>
        <end position="166"/>
    </location>
</feature>
<dbReference type="Proteomes" id="UP000484988">
    <property type="component" value="Unassembled WGS sequence"/>
</dbReference>
<keyword evidence="3" id="KW-1185">Reference proteome</keyword>
<comment type="caution">
    <text evidence="2">The sequence shown here is derived from an EMBL/GenBank/DDBJ whole genome shotgun (WGS) entry which is preliminary data.</text>
</comment>
<dbReference type="EMBL" id="BLLG01000011">
    <property type="protein sequence ID" value="GFH37690.1"/>
    <property type="molecule type" value="Genomic_DNA"/>
</dbReference>
<feature type="region of interest" description="Disordered" evidence="1">
    <location>
        <begin position="1"/>
        <end position="97"/>
    </location>
</feature>
<proteinExistence type="predicted"/>
<dbReference type="AlphaFoldDB" id="A0A6A0AXP1"/>
<evidence type="ECO:0000313" key="3">
    <source>
        <dbReference type="Proteomes" id="UP000484988"/>
    </source>
</evidence>
<evidence type="ECO:0000256" key="1">
    <source>
        <dbReference type="SAM" id="MobiDB-lite"/>
    </source>
</evidence>
<organism evidence="2 3">
    <name type="scientific">Streptomyces pacificus</name>
    <dbReference type="NCBI Taxonomy" id="2705029"/>
    <lineage>
        <taxon>Bacteria</taxon>
        <taxon>Bacillati</taxon>
        <taxon>Actinomycetota</taxon>
        <taxon>Actinomycetes</taxon>
        <taxon>Kitasatosporales</taxon>
        <taxon>Streptomycetaceae</taxon>
        <taxon>Streptomyces</taxon>
    </lineage>
</organism>
<evidence type="ECO:0000313" key="2">
    <source>
        <dbReference type="EMBL" id="GFH37690.1"/>
    </source>
</evidence>
<protein>
    <submittedName>
        <fullName evidence="2">Uncharacterized protein</fullName>
    </submittedName>
</protein>
<gene>
    <name evidence="2" type="ORF">SCWH03_39300</name>
</gene>
<feature type="compositionally biased region" description="Gly residues" evidence="1">
    <location>
        <begin position="129"/>
        <end position="138"/>
    </location>
</feature>
<feature type="compositionally biased region" description="Low complexity" evidence="1">
    <location>
        <begin position="16"/>
        <end position="27"/>
    </location>
</feature>
<sequence length="200" mass="20085">MSSLSRPRDPYFASPRSAAPAGRVAQAPPGPRRPARTPSWPAPHGARPLAGWSDSSEGARCKGDGAPCARTRQAPGAPLCGRTQPLSRRAAGREGRHRALFGPVAEVVVPGIARGPGSPAVPRHTRPGTRGGAGGGGTAPRARPGVTADLRGPDAGTAAVVRVTRGGRPGAAGGGAAEGPGPSRCTRKEYPCAKCGVPVR</sequence>
<name>A0A6A0AXP1_9ACTN</name>
<feature type="compositionally biased region" description="Gly residues" evidence="1">
    <location>
        <begin position="167"/>
        <end position="178"/>
    </location>
</feature>
<reference evidence="2 3" key="1">
    <citation type="submission" date="2020-02" db="EMBL/GenBank/DDBJ databases">
        <title>Whole Genome Shotgun Sequence of Streptomyces sp. strain CWH03.</title>
        <authorList>
            <person name="Dohra H."/>
            <person name="Kodani S."/>
            <person name="Yamamura H."/>
        </authorList>
    </citation>
    <scope>NUCLEOTIDE SEQUENCE [LARGE SCALE GENOMIC DNA]</scope>
    <source>
        <strain evidence="2 3">CWH03</strain>
    </source>
</reference>